<dbReference type="GO" id="GO:0016491">
    <property type="term" value="F:oxidoreductase activity"/>
    <property type="evidence" value="ECO:0007669"/>
    <property type="project" value="UniProtKB-KW"/>
</dbReference>
<dbReference type="InterPro" id="IPR016162">
    <property type="entry name" value="Ald_DH_N"/>
</dbReference>
<gene>
    <name evidence="3" type="ORF">CP970_08750</name>
</gene>
<proteinExistence type="predicted"/>
<dbReference type="AlphaFoldDB" id="A0A5J6G5L9"/>
<evidence type="ECO:0000313" key="4">
    <source>
        <dbReference type="Proteomes" id="UP000325529"/>
    </source>
</evidence>
<reference evidence="3 4" key="1">
    <citation type="submission" date="2017-09" db="EMBL/GenBank/DDBJ databases">
        <authorList>
            <person name="Lee N."/>
            <person name="Cho B.-K."/>
        </authorList>
    </citation>
    <scope>NUCLEOTIDE SEQUENCE [LARGE SCALE GENOMIC DNA]</scope>
    <source>
        <strain evidence="3 4">ATCC 12853</strain>
    </source>
</reference>
<dbReference type="SUPFAM" id="SSF53720">
    <property type="entry name" value="ALDH-like"/>
    <property type="match status" value="1"/>
</dbReference>
<evidence type="ECO:0000259" key="2">
    <source>
        <dbReference type="Pfam" id="PF00171"/>
    </source>
</evidence>
<dbReference type="InterPro" id="IPR015590">
    <property type="entry name" value="Aldehyde_DH_dom"/>
</dbReference>
<evidence type="ECO:0000256" key="1">
    <source>
        <dbReference type="ARBA" id="ARBA00023002"/>
    </source>
</evidence>
<name>A0A5J6G5L9_STRKN</name>
<protein>
    <submittedName>
        <fullName evidence="3">Aldehyde dehydrogenase family protein</fullName>
    </submittedName>
</protein>
<keyword evidence="4" id="KW-1185">Reference proteome</keyword>
<evidence type="ECO:0000313" key="3">
    <source>
        <dbReference type="EMBL" id="QEU90960.1"/>
    </source>
</evidence>
<organism evidence="3 4">
    <name type="scientific">Streptomyces kanamyceticus</name>
    <dbReference type="NCBI Taxonomy" id="1967"/>
    <lineage>
        <taxon>Bacteria</taxon>
        <taxon>Bacillati</taxon>
        <taxon>Actinomycetota</taxon>
        <taxon>Actinomycetes</taxon>
        <taxon>Kitasatosporales</taxon>
        <taxon>Streptomycetaceae</taxon>
        <taxon>Streptomyces</taxon>
    </lineage>
</organism>
<feature type="domain" description="Aldehyde dehydrogenase" evidence="2">
    <location>
        <begin position="40"/>
        <end position="360"/>
    </location>
</feature>
<dbReference type="RefSeq" id="WP_055545342.1">
    <property type="nucleotide sequence ID" value="NZ_CP023699.1"/>
</dbReference>
<dbReference type="OrthoDB" id="229416at2"/>
<dbReference type="EMBL" id="CP023699">
    <property type="protein sequence ID" value="QEU90960.1"/>
    <property type="molecule type" value="Genomic_DNA"/>
</dbReference>
<accession>A0A5J6G5L9</accession>
<dbReference type="InterPro" id="IPR016161">
    <property type="entry name" value="Ald_DH/histidinol_DH"/>
</dbReference>
<sequence length="453" mass="48377">MLPLDVLGPGGPYRSRRQETIHDLPGNPVANLSLAPSLYVTRALKAMRRASALPFDARIAALARAGRAFATETIAGLTPREYQHTVSAVTGIPISVVRDATADIALAAERIHRTVENARPAGAVDSWRDPRAKDGTAVWTPRGAVFAVHAAGNHPAVHQGWFDALALGYRVAVRPSRREPFTPHRLITALREAGFGDEGIALLPTDHNVADDILRHADLGMVYGGADVVAKYAGDPRILPQGPGRSKVLITAETDWEPIVDTLVESISGGGGVGCVNATGVLVEGDPSPVAAALAERLAALPSLPATDERAVLPVMPIDPARRWDTHLRQRAAGTKAWLGGDGIVGDLGDGSAALRPAVHQLDSPFAEQLGMELGFPCAWVAPWDRDAGIRPLRDTLVLTAVTTDADLIDELVAEPTISNVYIGDHPTPWMRHGLPHDGYLAEFLMRTKTIRR</sequence>
<dbReference type="Pfam" id="PF00171">
    <property type="entry name" value="Aldedh"/>
    <property type="match status" value="1"/>
</dbReference>
<keyword evidence="1" id="KW-0560">Oxidoreductase</keyword>
<dbReference type="Proteomes" id="UP000325529">
    <property type="component" value="Chromosome"/>
</dbReference>
<dbReference type="Gene3D" id="3.40.605.10">
    <property type="entry name" value="Aldehyde Dehydrogenase, Chain A, domain 1"/>
    <property type="match status" value="1"/>
</dbReference>
<dbReference type="KEGG" id="ska:CP970_08750"/>